<accession>A0A6G4WYS8</accession>
<dbReference type="GO" id="GO:0016706">
    <property type="term" value="F:2-oxoglutarate-dependent dioxygenase activity"/>
    <property type="evidence" value="ECO:0007669"/>
    <property type="project" value="UniProtKB-ARBA"/>
</dbReference>
<evidence type="ECO:0000313" key="2">
    <source>
        <dbReference type="Proteomes" id="UP000477722"/>
    </source>
</evidence>
<keyword evidence="1" id="KW-0560">Oxidoreductase</keyword>
<dbReference type="InterPro" id="IPR008775">
    <property type="entry name" value="Phytyl_CoA_dOase-like"/>
</dbReference>
<dbReference type="Gene3D" id="2.60.120.620">
    <property type="entry name" value="q2cbj1_9rhob like domain"/>
    <property type="match status" value="1"/>
</dbReference>
<keyword evidence="1" id="KW-0223">Dioxygenase</keyword>
<gene>
    <name evidence="1" type="ORF">G5C65_15195</name>
</gene>
<dbReference type="Pfam" id="PF05721">
    <property type="entry name" value="PhyH"/>
    <property type="match status" value="1"/>
</dbReference>
<evidence type="ECO:0000313" key="1">
    <source>
        <dbReference type="EMBL" id="NGO69674.1"/>
    </source>
</evidence>
<dbReference type="RefSeq" id="WP_165299358.1">
    <property type="nucleotide sequence ID" value="NZ_JAAKZZ010000133.1"/>
</dbReference>
<organism evidence="1 2">
    <name type="scientific">Streptomyces boncukensis</name>
    <dbReference type="NCBI Taxonomy" id="2711219"/>
    <lineage>
        <taxon>Bacteria</taxon>
        <taxon>Bacillati</taxon>
        <taxon>Actinomycetota</taxon>
        <taxon>Actinomycetes</taxon>
        <taxon>Kitasatosporales</taxon>
        <taxon>Streptomycetaceae</taxon>
        <taxon>Streptomyces</taxon>
    </lineage>
</organism>
<proteinExistence type="predicted"/>
<name>A0A6G4WYS8_9ACTN</name>
<dbReference type="SUPFAM" id="SSF51197">
    <property type="entry name" value="Clavaminate synthase-like"/>
    <property type="match status" value="1"/>
</dbReference>
<protein>
    <submittedName>
        <fullName evidence="1">Phytanoyl-CoA dioxygenase family protein</fullName>
    </submittedName>
</protein>
<comment type="caution">
    <text evidence="1">The sequence shown here is derived from an EMBL/GenBank/DDBJ whole genome shotgun (WGS) entry which is preliminary data.</text>
</comment>
<reference evidence="1 2" key="1">
    <citation type="submission" date="2020-02" db="EMBL/GenBank/DDBJ databases">
        <title>Whole-genome analyses of novel actinobacteria.</title>
        <authorList>
            <person name="Sahin N."/>
            <person name="Tatar D."/>
        </authorList>
    </citation>
    <scope>NUCLEOTIDE SEQUENCE [LARGE SCALE GENOMIC DNA]</scope>
    <source>
        <strain evidence="1 2">SB3404</strain>
    </source>
</reference>
<sequence>MTAAPHLLLEHFGFCVLPGAALPVLPDLEEGFAALLPDQETPATDRRTRFHAVEHAPGLAITGRVPELDDLLSRAGATSMVSSDVNVLVGDSYWHSDGFYDEGLYLRAVVYGEPTDAAGGALRVIPGSHRPEGGWQGEPVRQLMEHDRALGLRGDEIPATVLATRPGDVVVFHTNVLHSAWNGSRRRQWAWNFTRPPVTASERTAASQYVLNRFVSGTVRFS</sequence>
<keyword evidence="2" id="KW-1185">Reference proteome</keyword>
<dbReference type="Proteomes" id="UP000477722">
    <property type="component" value="Unassembled WGS sequence"/>
</dbReference>
<dbReference type="AlphaFoldDB" id="A0A6G4WYS8"/>
<dbReference type="EMBL" id="JAAKZZ010000133">
    <property type="protein sequence ID" value="NGO69674.1"/>
    <property type="molecule type" value="Genomic_DNA"/>
</dbReference>